<comment type="caution">
    <text evidence="2">The sequence shown here is derived from an EMBL/GenBank/DDBJ whole genome shotgun (WGS) entry which is preliminary data.</text>
</comment>
<evidence type="ECO:0000259" key="1">
    <source>
        <dbReference type="Pfam" id="PF00483"/>
    </source>
</evidence>
<dbReference type="InterPro" id="IPR051161">
    <property type="entry name" value="Mannose-6P_isomerase_type2"/>
</dbReference>
<proteinExistence type="predicted"/>
<dbReference type="InterPro" id="IPR029044">
    <property type="entry name" value="Nucleotide-diphossugar_trans"/>
</dbReference>
<evidence type="ECO:0000313" key="2">
    <source>
        <dbReference type="EMBL" id="MCP3430069.1"/>
    </source>
</evidence>
<dbReference type="SUPFAM" id="SSF53448">
    <property type="entry name" value="Nucleotide-diphospho-sugar transferases"/>
    <property type="match status" value="1"/>
</dbReference>
<dbReference type="GO" id="GO:0004475">
    <property type="term" value="F:mannose-1-phosphate guanylyltransferase (GTP) activity"/>
    <property type="evidence" value="ECO:0007669"/>
    <property type="project" value="TreeGrafter"/>
</dbReference>
<dbReference type="PANTHER" id="PTHR46390:SF1">
    <property type="entry name" value="MANNOSE-1-PHOSPHATE GUANYLYLTRANSFERASE"/>
    <property type="match status" value="1"/>
</dbReference>
<keyword evidence="3" id="KW-1185">Reference proteome</keyword>
<dbReference type="Proteomes" id="UP001165413">
    <property type="component" value="Unassembled WGS sequence"/>
</dbReference>
<dbReference type="GO" id="GO:0009298">
    <property type="term" value="P:GDP-mannose biosynthetic process"/>
    <property type="evidence" value="ECO:0007669"/>
    <property type="project" value="TreeGrafter"/>
</dbReference>
<sequence length="32" mass="3539">MQPVILAGGSGTRLWPMSRERFPKQLIGLLGE</sequence>
<accession>A0AA41X0V1</accession>
<dbReference type="EMBL" id="JANATA010000416">
    <property type="protein sequence ID" value="MCP3430069.1"/>
    <property type="molecule type" value="Genomic_DNA"/>
</dbReference>
<dbReference type="AlphaFoldDB" id="A0AA41X0V1"/>
<dbReference type="Pfam" id="PF00483">
    <property type="entry name" value="NTP_transferase"/>
    <property type="match status" value="1"/>
</dbReference>
<gene>
    <name evidence="2" type="ORF">NLF92_14110</name>
</gene>
<dbReference type="RefSeq" id="WP_254102900.1">
    <property type="nucleotide sequence ID" value="NZ_JANATA010000416.1"/>
</dbReference>
<evidence type="ECO:0000313" key="3">
    <source>
        <dbReference type="Proteomes" id="UP001165413"/>
    </source>
</evidence>
<dbReference type="PANTHER" id="PTHR46390">
    <property type="entry name" value="MANNOSE-1-PHOSPHATE GUANYLYLTRANSFERASE"/>
    <property type="match status" value="1"/>
</dbReference>
<protein>
    <submittedName>
        <fullName evidence="2">Sugar phosphate nucleotidyltransferase</fullName>
    </submittedName>
</protein>
<reference evidence="2" key="1">
    <citation type="submission" date="2022-07" db="EMBL/GenBank/DDBJ databases">
        <title>Characterization of the Novel Bacterium Alteromonas immobilis LMIT006 and Alteromonas gregis LMIT007.</title>
        <authorList>
            <person name="Lin X."/>
        </authorList>
    </citation>
    <scope>NUCLEOTIDE SEQUENCE</scope>
    <source>
        <strain evidence="2">LMIT007</strain>
    </source>
</reference>
<dbReference type="InterPro" id="IPR005835">
    <property type="entry name" value="NTP_transferase_dom"/>
</dbReference>
<feature type="non-terminal residue" evidence="2">
    <location>
        <position position="32"/>
    </location>
</feature>
<feature type="domain" description="Nucleotidyl transferase" evidence="1">
    <location>
        <begin position="3"/>
        <end position="27"/>
    </location>
</feature>
<dbReference type="Gene3D" id="3.90.550.10">
    <property type="entry name" value="Spore Coat Polysaccharide Biosynthesis Protein SpsA, Chain A"/>
    <property type="match status" value="1"/>
</dbReference>
<name>A0AA41X0V1_9ALTE</name>
<organism evidence="2 3">
    <name type="scientific">Opacimonas viscosa</name>
    <dbReference type="NCBI Taxonomy" id="2961944"/>
    <lineage>
        <taxon>Bacteria</taxon>
        <taxon>Pseudomonadati</taxon>
        <taxon>Pseudomonadota</taxon>
        <taxon>Gammaproteobacteria</taxon>
        <taxon>Alteromonadales</taxon>
        <taxon>Alteromonadaceae</taxon>
        <taxon>Opacimonas</taxon>
    </lineage>
</organism>